<dbReference type="InterPro" id="IPR005534">
    <property type="entry name" value="Curli_assmbl/transp-comp_CsgG"/>
</dbReference>
<name>E1YBI5_9BACT</name>
<sequence length="394" mass="42420">MAASSDFKKTKIAVLDFQLEGQGFETQDMGVIVAEWFTTALVKSGRFEVIERGLLKKLLDEQKLSMSGVVDASTATKIGKFLGAQTIISGSVMKLQNIIEINARIIDVQTASIIAAENVKSTTTVKLQDLVVQMSGKIIKNFPLEGYIVNRSGLKVTIDLGKMAGVKEDMEFLVYKEGKVIKHPKTGAIIDVQRIETGKIKITSVRDKVAEGDILKEESPNSISYGQLVSNIAGDLEPVAQKAATTDKDLDKALSSSGSSSKTSDSGLIAGGSALFSRLSSSISSIASKTSDSPDDVTGMLRSSNFKDKEEAAKIIAKHYRNDEKILDVVNDELLQGYNSSSNDKDYVSAMAGLCNALGASGQAKYISTLETVSNSAPNRKLQKHALKNLKRLR</sequence>
<gene>
    <name evidence="1" type="ORF">N47_G32530</name>
</gene>
<dbReference type="AlphaFoldDB" id="E1YBI5"/>
<accession>E1YBI5</accession>
<protein>
    <recommendedName>
        <fullName evidence="2">Flagellar assembly protein T C-terminal domain-containing protein</fullName>
    </recommendedName>
</protein>
<proteinExistence type="predicted"/>
<dbReference type="Gene3D" id="2.40.10.410">
    <property type="entry name" value="FlgT, C-terminal domain"/>
    <property type="match status" value="1"/>
</dbReference>
<dbReference type="EMBL" id="FR695868">
    <property type="protein sequence ID" value="CBX27929.1"/>
    <property type="molecule type" value="Genomic_DNA"/>
</dbReference>
<reference evidence="1" key="1">
    <citation type="journal article" date="2011" name="Environ. Microbiol.">
        <title>Genomic insights into the metabolic potential of the polycyclic aromatic hydrocarbon degrading sulfate-reducing Deltaproteobacterium N47.</title>
        <authorList>
            <person name="Bergmann F."/>
            <person name="Selesi D."/>
            <person name="Weinmaier T."/>
            <person name="Tischler P."/>
            <person name="Rattei T."/>
            <person name="Meckenstock R.U."/>
        </authorList>
    </citation>
    <scope>NUCLEOTIDE SEQUENCE</scope>
</reference>
<dbReference type="Gene3D" id="3.40.50.10610">
    <property type="entry name" value="ABC-type transport auxiliary lipoprotein component"/>
    <property type="match status" value="1"/>
</dbReference>
<evidence type="ECO:0008006" key="2">
    <source>
        <dbReference type="Google" id="ProtNLM"/>
    </source>
</evidence>
<organism evidence="1">
    <name type="scientific">uncultured Desulfobacterium sp</name>
    <dbReference type="NCBI Taxonomy" id="201089"/>
    <lineage>
        <taxon>Bacteria</taxon>
        <taxon>Pseudomonadati</taxon>
        <taxon>Thermodesulfobacteriota</taxon>
        <taxon>Desulfobacteria</taxon>
        <taxon>Desulfobacterales</taxon>
        <taxon>Desulfobacteriaceae</taxon>
        <taxon>Desulfobacterium</taxon>
        <taxon>environmental samples</taxon>
    </lineage>
</organism>
<dbReference type="Pfam" id="PF03783">
    <property type="entry name" value="CsgG"/>
    <property type="match status" value="1"/>
</dbReference>
<dbReference type="InterPro" id="IPR038165">
    <property type="entry name" value="FlgT_C_sf"/>
</dbReference>
<evidence type="ECO:0000313" key="1">
    <source>
        <dbReference type="EMBL" id="CBX27929.1"/>
    </source>
</evidence>
<dbReference type="GO" id="GO:0030288">
    <property type="term" value="C:outer membrane-bounded periplasmic space"/>
    <property type="evidence" value="ECO:0007669"/>
    <property type="project" value="InterPro"/>
</dbReference>